<protein>
    <submittedName>
        <fullName evidence="1">Fructose-bisphosphate aldolase class II</fullName>
    </submittedName>
</protein>
<organism evidence="1 2">
    <name type="scientific">Sinorhizobium sojae CCBAU 05684</name>
    <dbReference type="NCBI Taxonomy" id="716928"/>
    <lineage>
        <taxon>Bacteria</taxon>
        <taxon>Pseudomonadati</taxon>
        <taxon>Pseudomonadota</taxon>
        <taxon>Alphaproteobacteria</taxon>
        <taxon>Hyphomicrobiales</taxon>
        <taxon>Rhizobiaceae</taxon>
        <taxon>Sinorhizobium/Ensifer group</taxon>
        <taxon>Sinorhizobium</taxon>
    </lineage>
</organism>
<dbReference type="STRING" id="716928.GCA_000261485_02368"/>
<dbReference type="InterPro" id="IPR013785">
    <property type="entry name" value="Aldolase_TIM"/>
</dbReference>
<keyword evidence="2" id="KW-1185">Reference proteome</keyword>
<evidence type="ECO:0000313" key="2">
    <source>
        <dbReference type="Proteomes" id="UP000217211"/>
    </source>
</evidence>
<dbReference type="KEGG" id="esj:SJ05684_b44190"/>
<reference evidence="1 2" key="1">
    <citation type="submission" date="2017-08" db="EMBL/GenBank/DDBJ databases">
        <title>Multipartite genome sequences of Sinorhizobium species nodulating soybeans.</title>
        <authorList>
            <person name="Tian C.F."/>
        </authorList>
    </citation>
    <scope>NUCLEOTIDE SEQUENCE [LARGE SCALE GENOMIC DNA]</scope>
    <source>
        <strain evidence="1 2">CCBAU 05684</strain>
        <plasmid evidence="2">psj05684b</plasmid>
    </source>
</reference>
<name>A0A249PHK9_9HYPH</name>
<geneLocation type="plasmid" evidence="2">
    <name>psj05684b</name>
</geneLocation>
<dbReference type="AlphaFoldDB" id="A0A249PHK9"/>
<dbReference type="Proteomes" id="UP000217211">
    <property type="component" value="Plasmid pSJ05684b"/>
</dbReference>
<accession>A0A249PHK9</accession>
<dbReference type="EMBL" id="CP023068">
    <property type="protein sequence ID" value="ASY65401.1"/>
    <property type="molecule type" value="Genomic_DNA"/>
</dbReference>
<proteinExistence type="predicted"/>
<dbReference type="SUPFAM" id="SSF51569">
    <property type="entry name" value="Aldolase"/>
    <property type="match status" value="1"/>
</dbReference>
<gene>
    <name evidence="1" type="ORF">SJ05684_b44190</name>
</gene>
<sequence length="44" mass="5008">MALITLRQLLDHAAENNYALPAFNVNNLDIFRPSCEPPTRPTLR</sequence>
<evidence type="ECO:0000313" key="1">
    <source>
        <dbReference type="EMBL" id="ASY65401.1"/>
    </source>
</evidence>
<keyword evidence="1" id="KW-0614">Plasmid</keyword>
<dbReference type="Gene3D" id="3.20.20.70">
    <property type="entry name" value="Aldolase class I"/>
    <property type="match status" value="1"/>
</dbReference>